<gene>
    <name evidence="2" type="ORF">EV696_1333</name>
</gene>
<proteinExistence type="predicted"/>
<dbReference type="Pfam" id="PF03009">
    <property type="entry name" value="GDPD"/>
    <property type="match status" value="1"/>
</dbReference>
<evidence type="ECO:0000313" key="3">
    <source>
        <dbReference type="Proteomes" id="UP000295375"/>
    </source>
</evidence>
<protein>
    <submittedName>
        <fullName evidence="2">Glycerophosphoryl diester phosphodiesterase</fullName>
    </submittedName>
</protein>
<organism evidence="2 3">
    <name type="scientific">Permianibacter aggregans</name>
    <dbReference type="NCBI Taxonomy" id="1510150"/>
    <lineage>
        <taxon>Bacteria</taxon>
        <taxon>Pseudomonadati</taxon>
        <taxon>Pseudomonadota</taxon>
        <taxon>Gammaproteobacteria</taxon>
        <taxon>Pseudomonadales</taxon>
        <taxon>Pseudomonadaceae</taxon>
        <taxon>Permianibacter</taxon>
    </lineage>
</organism>
<reference evidence="2 3" key="1">
    <citation type="submission" date="2019-03" db="EMBL/GenBank/DDBJ databases">
        <title>Genomic Encyclopedia of Type Strains, Phase IV (KMG-IV): sequencing the most valuable type-strain genomes for metagenomic binning, comparative biology and taxonomic classification.</title>
        <authorList>
            <person name="Goeker M."/>
        </authorList>
    </citation>
    <scope>NUCLEOTIDE SEQUENCE [LARGE SCALE GENOMIC DNA]</scope>
    <source>
        <strain evidence="2 3">DSM 103792</strain>
    </source>
</reference>
<dbReference type="GO" id="GO:0006629">
    <property type="term" value="P:lipid metabolic process"/>
    <property type="evidence" value="ECO:0007669"/>
    <property type="project" value="InterPro"/>
</dbReference>
<dbReference type="OrthoDB" id="9795622at2"/>
<sequence length="249" mass="27723">MALNSKSMKLDLPKLIGHRGLAGVAPENTMPAFEAAARHGLRFVELDAKLCASGELIVLHDNDVKRTSTGRGRAQAMSWAQLKKLDAGSWFDPAFRGTRIPRLIEVLDFCRAKGVGVNIELKPNRGDYVQTARAVATLLQQEKLVGQLPLFISSFSIQSLRAARDCMPELPRGLLMERRTTLRHILERTQELGTCTFNYDRKLISAERVQQLNARGIPTLIWTVNDANEARKLLAMGVSSIFSDFPLKL</sequence>
<dbReference type="GO" id="GO:0008081">
    <property type="term" value="F:phosphoric diester hydrolase activity"/>
    <property type="evidence" value="ECO:0007669"/>
    <property type="project" value="InterPro"/>
</dbReference>
<dbReference type="InterPro" id="IPR017946">
    <property type="entry name" value="PLC-like_Pdiesterase_TIM-brl"/>
</dbReference>
<dbReference type="Proteomes" id="UP000295375">
    <property type="component" value="Unassembled WGS sequence"/>
</dbReference>
<name>A0A4R6U9B7_9GAMM</name>
<evidence type="ECO:0000259" key="1">
    <source>
        <dbReference type="PROSITE" id="PS51704"/>
    </source>
</evidence>
<dbReference type="PANTHER" id="PTHR46211">
    <property type="entry name" value="GLYCEROPHOSPHORYL DIESTER PHOSPHODIESTERASE"/>
    <property type="match status" value="1"/>
</dbReference>
<keyword evidence="3" id="KW-1185">Reference proteome</keyword>
<dbReference type="AlphaFoldDB" id="A0A4R6U9B7"/>
<dbReference type="SUPFAM" id="SSF51695">
    <property type="entry name" value="PLC-like phosphodiesterases"/>
    <property type="match status" value="1"/>
</dbReference>
<feature type="domain" description="GP-PDE" evidence="1">
    <location>
        <begin position="13"/>
        <end position="249"/>
    </location>
</feature>
<dbReference type="PROSITE" id="PS51704">
    <property type="entry name" value="GP_PDE"/>
    <property type="match status" value="1"/>
</dbReference>
<comment type="caution">
    <text evidence="2">The sequence shown here is derived from an EMBL/GenBank/DDBJ whole genome shotgun (WGS) entry which is preliminary data.</text>
</comment>
<dbReference type="PANTHER" id="PTHR46211:SF1">
    <property type="entry name" value="GLYCEROPHOSPHODIESTER PHOSPHODIESTERASE, CYTOPLASMIC"/>
    <property type="match status" value="1"/>
</dbReference>
<dbReference type="EMBL" id="SNYM01000033">
    <property type="protein sequence ID" value="TDQ43041.1"/>
    <property type="molecule type" value="Genomic_DNA"/>
</dbReference>
<accession>A0A4R6U9B7</accession>
<dbReference type="InterPro" id="IPR030395">
    <property type="entry name" value="GP_PDE_dom"/>
</dbReference>
<evidence type="ECO:0000313" key="2">
    <source>
        <dbReference type="EMBL" id="TDQ43041.1"/>
    </source>
</evidence>
<dbReference type="RefSeq" id="WP_133593780.1">
    <property type="nucleotide sequence ID" value="NZ_CP037953.1"/>
</dbReference>
<dbReference type="Gene3D" id="3.20.20.190">
    <property type="entry name" value="Phosphatidylinositol (PI) phosphodiesterase"/>
    <property type="match status" value="1"/>
</dbReference>